<dbReference type="KEGG" id="ali:AZOLI_2457"/>
<organism evidence="7 8">
    <name type="scientific">Azospirillum lipoferum (strain 4B)</name>
    <dbReference type="NCBI Taxonomy" id="862719"/>
    <lineage>
        <taxon>Bacteria</taxon>
        <taxon>Pseudomonadati</taxon>
        <taxon>Pseudomonadota</taxon>
        <taxon>Alphaproteobacteria</taxon>
        <taxon>Rhodospirillales</taxon>
        <taxon>Azospirillaceae</taxon>
        <taxon>Azospirillum</taxon>
    </lineage>
</organism>
<dbReference type="Gene3D" id="1.10.10.10">
    <property type="entry name" value="Winged helix-like DNA-binding domain superfamily/Winged helix DNA-binding domain"/>
    <property type="match status" value="1"/>
</dbReference>
<name>G7Z2N6_AZOL4</name>
<dbReference type="SMART" id="SM00419">
    <property type="entry name" value="HTH_CRP"/>
    <property type="match status" value="1"/>
</dbReference>
<dbReference type="AlphaFoldDB" id="G7Z2N6"/>
<dbReference type="GO" id="GO:0003700">
    <property type="term" value="F:DNA-binding transcription factor activity"/>
    <property type="evidence" value="ECO:0007669"/>
    <property type="project" value="TreeGrafter"/>
</dbReference>
<sequence>MEAPERPDGTAPTNTNWANTNRANTNRANTNAANGRGGEAVMTTHRSNLSAEDAAALRGIPLFAKLTDRAVSLLGGVAIVRPVTRGTTLFLQDEPADRFFVLLDGWVKLYRLTRDGTEAVVHVIGPAESFAEAAMFADGKFPVCAEAVTDARVMTLTADGFARCLREDDRIAFGMLGSLSVRLRHLVTQIEQLQVQPAPQRVAAFLMRVCPPGDGPAQFQLPFDKALIARRLGMQPETLSRALAKLRASGVETQGLTVSVAERATLRAVAEAGEEE</sequence>
<feature type="domain" description="HTH crp-type" evidence="6">
    <location>
        <begin position="196"/>
        <end position="264"/>
    </location>
</feature>
<dbReference type="InterPro" id="IPR050397">
    <property type="entry name" value="Env_Response_Regulators"/>
</dbReference>
<dbReference type="GO" id="GO:0005829">
    <property type="term" value="C:cytosol"/>
    <property type="evidence" value="ECO:0007669"/>
    <property type="project" value="TreeGrafter"/>
</dbReference>
<dbReference type="InterPro" id="IPR000595">
    <property type="entry name" value="cNMP-bd_dom"/>
</dbReference>
<dbReference type="CDD" id="cd00038">
    <property type="entry name" value="CAP_ED"/>
    <property type="match status" value="1"/>
</dbReference>
<feature type="domain" description="Cyclic nucleotide-binding" evidence="5">
    <location>
        <begin position="62"/>
        <end position="165"/>
    </location>
</feature>
<dbReference type="PROSITE" id="PS51063">
    <property type="entry name" value="HTH_CRP_2"/>
    <property type="match status" value="1"/>
</dbReference>
<keyword evidence="2" id="KW-0238">DNA-binding</keyword>
<evidence type="ECO:0000256" key="1">
    <source>
        <dbReference type="ARBA" id="ARBA00023015"/>
    </source>
</evidence>
<dbReference type="InterPro" id="IPR014710">
    <property type="entry name" value="RmlC-like_jellyroll"/>
</dbReference>
<gene>
    <name evidence="7" type="ordered locus">AZOLI_2457</name>
</gene>
<evidence type="ECO:0000256" key="4">
    <source>
        <dbReference type="SAM" id="MobiDB-lite"/>
    </source>
</evidence>
<dbReference type="STRING" id="862719.AZOLI_2457"/>
<dbReference type="InterPro" id="IPR012318">
    <property type="entry name" value="HTH_CRP"/>
</dbReference>
<dbReference type="InterPro" id="IPR036388">
    <property type="entry name" value="WH-like_DNA-bd_sf"/>
</dbReference>
<dbReference type="SUPFAM" id="SSF46785">
    <property type="entry name" value="Winged helix' DNA-binding domain"/>
    <property type="match status" value="1"/>
</dbReference>
<dbReference type="InterPro" id="IPR018490">
    <property type="entry name" value="cNMP-bd_dom_sf"/>
</dbReference>
<dbReference type="InterPro" id="IPR036390">
    <property type="entry name" value="WH_DNA-bd_sf"/>
</dbReference>
<feature type="region of interest" description="Disordered" evidence="4">
    <location>
        <begin position="1"/>
        <end position="38"/>
    </location>
</feature>
<feature type="compositionally biased region" description="Low complexity" evidence="4">
    <location>
        <begin position="10"/>
        <end position="34"/>
    </location>
</feature>
<evidence type="ECO:0000313" key="7">
    <source>
        <dbReference type="EMBL" id="CBS87663.1"/>
    </source>
</evidence>
<proteinExistence type="predicted"/>
<dbReference type="PANTHER" id="PTHR24567">
    <property type="entry name" value="CRP FAMILY TRANSCRIPTIONAL REGULATORY PROTEIN"/>
    <property type="match status" value="1"/>
</dbReference>
<evidence type="ECO:0000259" key="6">
    <source>
        <dbReference type="PROSITE" id="PS51063"/>
    </source>
</evidence>
<dbReference type="Pfam" id="PF13545">
    <property type="entry name" value="HTH_Crp_2"/>
    <property type="match status" value="1"/>
</dbReference>
<protein>
    <submittedName>
        <fullName evidence="7">Transcriptional regulator, Crp/Fnr family</fullName>
    </submittedName>
</protein>
<evidence type="ECO:0000313" key="8">
    <source>
        <dbReference type="Proteomes" id="UP000005667"/>
    </source>
</evidence>
<keyword evidence="8" id="KW-1185">Reference proteome</keyword>
<dbReference type="SUPFAM" id="SSF51206">
    <property type="entry name" value="cAMP-binding domain-like"/>
    <property type="match status" value="1"/>
</dbReference>
<keyword evidence="1" id="KW-0805">Transcription regulation</keyword>
<evidence type="ECO:0000256" key="2">
    <source>
        <dbReference type="ARBA" id="ARBA00023125"/>
    </source>
</evidence>
<dbReference type="PANTHER" id="PTHR24567:SF74">
    <property type="entry name" value="HTH-TYPE TRANSCRIPTIONAL REGULATOR ARCR"/>
    <property type="match status" value="1"/>
</dbReference>
<dbReference type="SMART" id="SM00100">
    <property type="entry name" value="cNMP"/>
    <property type="match status" value="1"/>
</dbReference>
<evidence type="ECO:0000256" key="3">
    <source>
        <dbReference type="ARBA" id="ARBA00023163"/>
    </source>
</evidence>
<dbReference type="EMBL" id="FQ311868">
    <property type="protein sequence ID" value="CBS87663.1"/>
    <property type="molecule type" value="Genomic_DNA"/>
</dbReference>
<accession>G7Z2N6</accession>
<keyword evidence="3" id="KW-0804">Transcription</keyword>
<dbReference type="Pfam" id="PF00027">
    <property type="entry name" value="cNMP_binding"/>
    <property type="match status" value="1"/>
</dbReference>
<dbReference type="Gene3D" id="2.60.120.10">
    <property type="entry name" value="Jelly Rolls"/>
    <property type="match status" value="1"/>
</dbReference>
<dbReference type="GO" id="GO:0003677">
    <property type="term" value="F:DNA binding"/>
    <property type="evidence" value="ECO:0007669"/>
    <property type="project" value="UniProtKB-KW"/>
</dbReference>
<reference evidence="8" key="1">
    <citation type="journal article" date="2011" name="PLoS Genet.">
        <title>Azospirillum genomes reveal transition of bacteria from aquatic to terrestrial environments.</title>
        <authorList>
            <person name="Wisniewski-Dye F."/>
            <person name="Borziak K."/>
            <person name="Khalsa-Moyers G."/>
            <person name="Alexandre G."/>
            <person name="Sukharnikov L.O."/>
            <person name="Wuichet K."/>
            <person name="Hurst G.B."/>
            <person name="McDonald W.H."/>
            <person name="Robertson J.S."/>
            <person name="Barbe V."/>
            <person name="Calteau A."/>
            <person name="Rouy Z."/>
            <person name="Mangenot S."/>
            <person name="Prigent-Combaret C."/>
            <person name="Normand P."/>
            <person name="Boyer M."/>
            <person name="Siguier P."/>
            <person name="Dessaux Y."/>
            <person name="Elmerich C."/>
            <person name="Condemine G."/>
            <person name="Krishnen G."/>
            <person name="Kennedy I."/>
            <person name="Paterson A.H."/>
            <person name="Gonzalez V."/>
            <person name="Mavingui P."/>
            <person name="Zhulin I.B."/>
        </authorList>
    </citation>
    <scope>NUCLEOTIDE SEQUENCE [LARGE SCALE GENOMIC DNA]</scope>
    <source>
        <strain evidence="8">4B</strain>
    </source>
</reference>
<dbReference type="PROSITE" id="PS50042">
    <property type="entry name" value="CNMP_BINDING_3"/>
    <property type="match status" value="1"/>
</dbReference>
<evidence type="ECO:0000259" key="5">
    <source>
        <dbReference type="PROSITE" id="PS50042"/>
    </source>
</evidence>
<dbReference type="HOGENOM" id="CLU_075053_4_0_5"/>
<dbReference type="Proteomes" id="UP000005667">
    <property type="component" value="Chromosome"/>
</dbReference>
<dbReference type="OrthoDB" id="190787at2"/>